<keyword evidence="2" id="KW-0812">Transmembrane</keyword>
<evidence type="ECO:0008006" key="5">
    <source>
        <dbReference type="Google" id="ProtNLM"/>
    </source>
</evidence>
<feature type="transmembrane region" description="Helical" evidence="2">
    <location>
        <begin position="79"/>
        <end position="98"/>
    </location>
</feature>
<name>A0ABP6XZ42_9ACTN</name>
<evidence type="ECO:0000256" key="1">
    <source>
        <dbReference type="SAM" id="MobiDB-lite"/>
    </source>
</evidence>
<comment type="caution">
    <text evidence="3">The sequence shown here is derived from an EMBL/GenBank/DDBJ whole genome shotgun (WGS) entry which is preliminary data.</text>
</comment>
<evidence type="ECO:0000313" key="4">
    <source>
        <dbReference type="Proteomes" id="UP001500767"/>
    </source>
</evidence>
<dbReference type="Pfam" id="PF14029">
    <property type="entry name" value="DUF4244"/>
    <property type="match status" value="1"/>
</dbReference>
<organism evidence="3 4">
    <name type="scientific">Microlunatus spumicola</name>
    <dbReference type="NCBI Taxonomy" id="81499"/>
    <lineage>
        <taxon>Bacteria</taxon>
        <taxon>Bacillati</taxon>
        <taxon>Actinomycetota</taxon>
        <taxon>Actinomycetes</taxon>
        <taxon>Propionibacteriales</taxon>
        <taxon>Propionibacteriaceae</taxon>
        <taxon>Microlunatus</taxon>
    </lineage>
</organism>
<reference evidence="4" key="1">
    <citation type="journal article" date="2019" name="Int. J. Syst. Evol. Microbiol.">
        <title>The Global Catalogue of Microorganisms (GCM) 10K type strain sequencing project: providing services to taxonomists for standard genome sequencing and annotation.</title>
        <authorList>
            <consortium name="The Broad Institute Genomics Platform"/>
            <consortium name="The Broad Institute Genome Sequencing Center for Infectious Disease"/>
            <person name="Wu L."/>
            <person name="Ma J."/>
        </authorList>
    </citation>
    <scope>NUCLEOTIDE SEQUENCE [LARGE SCALE GENOMIC DNA]</scope>
    <source>
        <strain evidence="4">JCM 16540</strain>
    </source>
</reference>
<evidence type="ECO:0000313" key="3">
    <source>
        <dbReference type="EMBL" id="GAA3574893.1"/>
    </source>
</evidence>
<feature type="region of interest" description="Disordered" evidence="1">
    <location>
        <begin position="1"/>
        <end position="51"/>
    </location>
</feature>
<dbReference type="InterPro" id="IPR025338">
    <property type="entry name" value="DUF4244"/>
</dbReference>
<dbReference type="Proteomes" id="UP001500767">
    <property type="component" value="Unassembled WGS sequence"/>
</dbReference>
<dbReference type="EMBL" id="BAAAYR010000004">
    <property type="protein sequence ID" value="GAA3574893.1"/>
    <property type="molecule type" value="Genomic_DNA"/>
</dbReference>
<evidence type="ECO:0000256" key="2">
    <source>
        <dbReference type="SAM" id="Phobius"/>
    </source>
</evidence>
<protein>
    <recommendedName>
        <fullName evidence="5">DUF4244 domain-containing protein</fullName>
    </recommendedName>
</protein>
<sequence length="122" mass="11778">MVQVQDTVVGKGPAVPAAGTAGCGEGRGPGRQDGRAGVDGGAGGRSEDGSAVDGSVVAWAASVPTRGGRSQRGMVSAEWAVGIVAAVAIAGVLLAVVTSGAVKAALLGIVLKVLSTFLKFAH</sequence>
<proteinExistence type="predicted"/>
<accession>A0ABP6XZ42</accession>
<keyword evidence="2" id="KW-0472">Membrane</keyword>
<dbReference type="RefSeq" id="WP_344742563.1">
    <property type="nucleotide sequence ID" value="NZ_BAAAYR010000004.1"/>
</dbReference>
<keyword evidence="2" id="KW-1133">Transmembrane helix</keyword>
<gene>
    <name evidence="3" type="ORF">GCM10022197_34940</name>
</gene>
<keyword evidence="4" id="KW-1185">Reference proteome</keyword>